<keyword evidence="3 8" id="KW-0547">Nucleotide-binding</keyword>
<dbReference type="CDD" id="cd02020">
    <property type="entry name" value="CMPK"/>
    <property type="match status" value="1"/>
</dbReference>
<dbReference type="GO" id="GO:0005737">
    <property type="term" value="C:cytoplasm"/>
    <property type="evidence" value="ECO:0007669"/>
    <property type="project" value="UniProtKB-SubCell"/>
</dbReference>
<keyword evidence="5 8" id="KW-0067">ATP-binding</keyword>
<protein>
    <recommendedName>
        <fullName evidence="8">Cytidylate kinase</fullName>
        <shortName evidence="8">CK</shortName>
        <ecNumber evidence="8">2.7.4.25</ecNumber>
    </recommendedName>
    <alternativeName>
        <fullName evidence="8">Cytidine monophosphate kinase</fullName>
        <shortName evidence="8">CMP kinase</shortName>
    </alternativeName>
</protein>
<evidence type="ECO:0000313" key="11">
    <source>
        <dbReference type="Proteomes" id="UP000524246"/>
    </source>
</evidence>
<comment type="catalytic activity">
    <reaction evidence="7 8">
        <text>CMP + ATP = CDP + ADP</text>
        <dbReference type="Rhea" id="RHEA:11600"/>
        <dbReference type="ChEBI" id="CHEBI:30616"/>
        <dbReference type="ChEBI" id="CHEBI:58069"/>
        <dbReference type="ChEBI" id="CHEBI:60377"/>
        <dbReference type="ChEBI" id="CHEBI:456216"/>
        <dbReference type="EC" id="2.7.4.25"/>
    </reaction>
</comment>
<comment type="catalytic activity">
    <reaction evidence="6 8">
        <text>dCMP + ATP = dCDP + ADP</text>
        <dbReference type="Rhea" id="RHEA:25094"/>
        <dbReference type="ChEBI" id="CHEBI:30616"/>
        <dbReference type="ChEBI" id="CHEBI:57566"/>
        <dbReference type="ChEBI" id="CHEBI:58593"/>
        <dbReference type="ChEBI" id="CHEBI:456216"/>
        <dbReference type="EC" id="2.7.4.25"/>
    </reaction>
</comment>
<dbReference type="Proteomes" id="UP000524246">
    <property type="component" value="Unassembled WGS sequence"/>
</dbReference>
<evidence type="ECO:0000256" key="2">
    <source>
        <dbReference type="ARBA" id="ARBA00022679"/>
    </source>
</evidence>
<dbReference type="EMBL" id="JAAZON010000411">
    <property type="protein sequence ID" value="NMC63329.1"/>
    <property type="molecule type" value="Genomic_DNA"/>
</dbReference>
<dbReference type="NCBIfam" id="TIGR00017">
    <property type="entry name" value="cmk"/>
    <property type="match status" value="1"/>
</dbReference>
<reference evidence="10 11" key="1">
    <citation type="journal article" date="2020" name="Biotechnol. Biofuels">
        <title>New insights from the biogas microbiome by comprehensive genome-resolved metagenomics of nearly 1600 species originating from multiple anaerobic digesters.</title>
        <authorList>
            <person name="Campanaro S."/>
            <person name="Treu L."/>
            <person name="Rodriguez-R L.M."/>
            <person name="Kovalovszki A."/>
            <person name="Ziels R.M."/>
            <person name="Maus I."/>
            <person name="Zhu X."/>
            <person name="Kougias P.G."/>
            <person name="Basile A."/>
            <person name="Luo G."/>
            <person name="Schluter A."/>
            <person name="Konstantinidis K.T."/>
            <person name="Angelidaki I."/>
        </authorList>
    </citation>
    <scope>NUCLEOTIDE SEQUENCE [LARGE SCALE GENOMIC DNA]</scope>
    <source>
        <strain evidence="10">AS27yjCOA_65</strain>
    </source>
</reference>
<dbReference type="HAMAP" id="MF_00238">
    <property type="entry name" value="Cytidyl_kinase_type1"/>
    <property type="match status" value="1"/>
</dbReference>
<accession>A0A7X9IKP4</accession>
<evidence type="ECO:0000256" key="4">
    <source>
        <dbReference type="ARBA" id="ARBA00022777"/>
    </source>
</evidence>
<sequence>MISKRTVITVDGHAGSGKTTLSRLLAKRLNYCHFSSGLLYRGLGLLAKANHVDVHNSEDLIKLLKTHNLEIRSDTEKRSVLYLDGEAQLESKVQEPAISEAASILSVYPDLREALIPFQREAFPENDIVAEGRDMGTVVFPDAPLKFFIEVDVETRVRRRMAQLGNTSQITADEIRKEIYERDKRDSEREYAPTKAASDALHIDNSTASLEDVLANMENEALKRGLK</sequence>
<dbReference type="AlphaFoldDB" id="A0A7X9IKP4"/>
<dbReference type="InterPro" id="IPR003136">
    <property type="entry name" value="Cytidylate_kin"/>
</dbReference>
<dbReference type="GO" id="GO:0006220">
    <property type="term" value="P:pyrimidine nucleotide metabolic process"/>
    <property type="evidence" value="ECO:0007669"/>
    <property type="project" value="UniProtKB-UniRule"/>
</dbReference>
<evidence type="ECO:0000256" key="7">
    <source>
        <dbReference type="ARBA" id="ARBA00048478"/>
    </source>
</evidence>
<evidence type="ECO:0000256" key="5">
    <source>
        <dbReference type="ARBA" id="ARBA00022840"/>
    </source>
</evidence>
<comment type="similarity">
    <text evidence="1 8">Belongs to the cytidylate kinase family. Type 1 subfamily.</text>
</comment>
<name>A0A7X9IKP4_9DELT</name>
<feature type="binding site" evidence="8">
    <location>
        <begin position="12"/>
        <end position="20"/>
    </location>
    <ligand>
        <name>ATP</name>
        <dbReference type="ChEBI" id="CHEBI:30616"/>
    </ligand>
</feature>
<feature type="domain" description="Cytidylate kinase" evidence="9">
    <location>
        <begin position="8"/>
        <end position="219"/>
    </location>
</feature>
<dbReference type="Gene3D" id="3.40.50.300">
    <property type="entry name" value="P-loop containing nucleotide triphosphate hydrolases"/>
    <property type="match status" value="1"/>
</dbReference>
<comment type="caution">
    <text evidence="10">The sequence shown here is derived from an EMBL/GenBank/DDBJ whole genome shotgun (WGS) entry which is preliminary data.</text>
</comment>
<keyword evidence="8" id="KW-0963">Cytoplasm</keyword>
<organism evidence="10 11">
    <name type="scientific">SAR324 cluster bacterium</name>
    <dbReference type="NCBI Taxonomy" id="2024889"/>
    <lineage>
        <taxon>Bacteria</taxon>
        <taxon>Deltaproteobacteria</taxon>
        <taxon>SAR324 cluster</taxon>
    </lineage>
</organism>
<evidence type="ECO:0000259" key="9">
    <source>
        <dbReference type="Pfam" id="PF02224"/>
    </source>
</evidence>
<keyword evidence="2 8" id="KW-0808">Transferase</keyword>
<evidence type="ECO:0000256" key="3">
    <source>
        <dbReference type="ARBA" id="ARBA00022741"/>
    </source>
</evidence>
<dbReference type="InterPro" id="IPR011994">
    <property type="entry name" value="Cytidylate_kinase_dom"/>
</dbReference>
<dbReference type="GO" id="GO:0005524">
    <property type="term" value="F:ATP binding"/>
    <property type="evidence" value="ECO:0007669"/>
    <property type="project" value="UniProtKB-UniRule"/>
</dbReference>
<evidence type="ECO:0000256" key="1">
    <source>
        <dbReference type="ARBA" id="ARBA00009427"/>
    </source>
</evidence>
<dbReference type="Pfam" id="PF02224">
    <property type="entry name" value="Cytidylate_kin"/>
    <property type="match status" value="1"/>
</dbReference>
<keyword evidence="4 8" id="KW-0418">Kinase</keyword>
<comment type="subcellular location">
    <subcellularLocation>
        <location evidence="8">Cytoplasm</location>
    </subcellularLocation>
</comment>
<dbReference type="EC" id="2.7.4.25" evidence="8"/>
<dbReference type="InterPro" id="IPR027417">
    <property type="entry name" value="P-loop_NTPase"/>
</dbReference>
<evidence type="ECO:0000256" key="8">
    <source>
        <dbReference type="HAMAP-Rule" id="MF_00238"/>
    </source>
</evidence>
<proteinExistence type="inferred from homology"/>
<gene>
    <name evidence="8 10" type="primary">cmk</name>
    <name evidence="10" type="ORF">GYA55_09200</name>
</gene>
<evidence type="ECO:0000313" key="10">
    <source>
        <dbReference type="EMBL" id="NMC63329.1"/>
    </source>
</evidence>
<dbReference type="SUPFAM" id="SSF52540">
    <property type="entry name" value="P-loop containing nucleoside triphosphate hydrolases"/>
    <property type="match status" value="1"/>
</dbReference>
<dbReference type="GO" id="GO:0036431">
    <property type="term" value="F:dCMP kinase activity"/>
    <property type="evidence" value="ECO:0007669"/>
    <property type="project" value="InterPro"/>
</dbReference>
<evidence type="ECO:0000256" key="6">
    <source>
        <dbReference type="ARBA" id="ARBA00047615"/>
    </source>
</evidence>